<evidence type="ECO:0000259" key="2">
    <source>
        <dbReference type="PROSITE" id="PS50213"/>
    </source>
</evidence>
<dbReference type="SUPFAM" id="SSF82153">
    <property type="entry name" value="FAS1 domain"/>
    <property type="match status" value="3"/>
</dbReference>
<dbReference type="PROSITE" id="PS51257">
    <property type="entry name" value="PROKAR_LIPOPROTEIN"/>
    <property type="match status" value="1"/>
</dbReference>
<name>A0A1G9WDY5_9FLAO</name>
<evidence type="ECO:0000313" key="3">
    <source>
        <dbReference type="EMBL" id="SDM82235.1"/>
    </source>
</evidence>
<dbReference type="AlphaFoldDB" id="A0A1G9WDY5"/>
<dbReference type="InterPro" id="IPR036378">
    <property type="entry name" value="FAS1_dom_sf"/>
</dbReference>
<organism evidence="3 4">
    <name type="scientific">Kriegella aquimaris</name>
    <dbReference type="NCBI Taxonomy" id="192904"/>
    <lineage>
        <taxon>Bacteria</taxon>
        <taxon>Pseudomonadati</taxon>
        <taxon>Bacteroidota</taxon>
        <taxon>Flavobacteriia</taxon>
        <taxon>Flavobacteriales</taxon>
        <taxon>Flavobacteriaceae</taxon>
        <taxon>Kriegella</taxon>
    </lineage>
</organism>
<dbReference type="PROSITE" id="PS50213">
    <property type="entry name" value="FAS1"/>
    <property type="match status" value="3"/>
</dbReference>
<dbReference type="PANTHER" id="PTHR10900:SF77">
    <property type="entry name" value="FI19380P1"/>
    <property type="match status" value="1"/>
</dbReference>
<evidence type="ECO:0000256" key="1">
    <source>
        <dbReference type="SAM" id="SignalP"/>
    </source>
</evidence>
<evidence type="ECO:0000313" key="4">
    <source>
        <dbReference type="Proteomes" id="UP000199440"/>
    </source>
</evidence>
<dbReference type="PANTHER" id="PTHR10900">
    <property type="entry name" value="PERIOSTIN-RELATED"/>
    <property type="match status" value="1"/>
</dbReference>
<keyword evidence="4" id="KW-1185">Reference proteome</keyword>
<dbReference type="STRING" id="192904.SAMN04488514_11553"/>
<feature type="domain" description="FAS1" evidence="2">
    <location>
        <begin position="350"/>
        <end position="494"/>
    </location>
</feature>
<dbReference type="EMBL" id="FNGV01000015">
    <property type="protein sequence ID" value="SDM82235.1"/>
    <property type="molecule type" value="Genomic_DNA"/>
</dbReference>
<dbReference type="InterPro" id="IPR050904">
    <property type="entry name" value="Adhesion/Biosynth-related"/>
</dbReference>
<dbReference type="OrthoDB" id="9800666at2"/>
<protein>
    <submittedName>
        <fullName evidence="3">Uncaracterized surface protein containing fasciclin (FAS1) repeats</fullName>
    </submittedName>
</protein>
<dbReference type="Proteomes" id="UP000199440">
    <property type="component" value="Unassembled WGS sequence"/>
</dbReference>
<feature type="signal peptide" evidence="1">
    <location>
        <begin position="1"/>
        <end position="25"/>
    </location>
</feature>
<keyword evidence="1" id="KW-0732">Signal</keyword>
<dbReference type="GO" id="GO:0005615">
    <property type="term" value="C:extracellular space"/>
    <property type="evidence" value="ECO:0007669"/>
    <property type="project" value="TreeGrafter"/>
</dbReference>
<dbReference type="RefSeq" id="WP_089894435.1">
    <property type="nucleotide sequence ID" value="NZ_FNGV01000015.1"/>
</dbReference>
<gene>
    <name evidence="3" type="ORF">SAMN04488514_11553</name>
</gene>
<sequence>MKRIYLTTKILFVALVLSLTISCSNDDDDAVMEQETNLNIVVLAQGESGLSNLVAALQQADAGLVETLGGNGPFTVFAPSNDAFGDLLDALGDNYNSLSDFDEEAEKNLLRDILLYHVITTQVMAADLAEGNVATALNANSIEVIASGNTFVLGDASDANANITGADITASNGVVHLIDKVLLPQSAIDFVTELNTQNIPQLATATDDLSLLVDALVQADADLVATLSGDGPFTVFAPTNAAFASLLDDLGDDYNSLADFDTEDEKELLAKILTYHVVGAAALSTDLSEGQEIATVQGENIVISLDNGVFINDASDDNAQVILADQMASNGVVHVIDKVLLPQEVLDALKPNIVELAQSVDDLSLLVDALIQADADLVSTLSGDGPFTVFAPTNAAFASLLDDLGDEYTSLADFDTDAEKELLAKILTYHVVGASALSTDLSDGQEIATVQGENVVINLHGGVFIDDATDVNAEVILADQIAKNGVAQVIDKVLLPQEVLDLLGH</sequence>
<feature type="chain" id="PRO_5011753304" evidence="1">
    <location>
        <begin position="26"/>
        <end position="505"/>
    </location>
</feature>
<feature type="domain" description="FAS1" evidence="2">
    <location>
        <begin position="37"/>
        <end position="182"/>
    </location>
</feature>
<dbReference type="Pfam" id="PF02469">
    <property type="entry name" value="Fasciclin"/>
    <property type="match status" value="3"/>
</dbReference>
<dbReference type="InterPro" id="IPR000782">
    <property type="entry name" value="FAS1_domain"/>
</dbReference>
<proteinExistence type="predicted"/>
<feature type="domain" description="FAS1" evidence="2">
    <location>
        <begin position="196"/>
        <end position="340"/>
    </location>
</feature>
<reference evidence="3 4" key="1">
    <citation type="submission" date="2016-10" db="EMBL/GenBank/DDBJ databases">
        <authorList>
            <person name="de Groot N.N."/>
        </authorList>
    </citation>
    <scope>NUCLEOTIDE SEQUENCE [LARGE SCALE GENOMIC DNA]</scope>
    <source>
        <strain evidence="3 4">DSM 19886</strain>
    </source>
</reference>
<dbReference type="SMART" id="SM00554">
    <property type="entry name" value="FAS1"/>
    <property type="match status" value="3"/>
</dbReference>
<dbReference type="Gene3D" id="2.30.180.10">
    <property type="entry name" value="FAS1 domain"/>
    <property type="match status" value="3"/>
</dbReference>
<accession>A0A1G9WDY5</accession>
<dbReference type="FunFam" id="2.30.180.10:FF:000032">
    <property type="entry name" value="Fasciclin domain-containing protein, putative"/>
    <property type="match status" value="3"/>
</dbReference>